<reference evidence="1" key="1">
    <citation type="submission" date="2023-03" db="EMBL/GenBank/DDBJ databases">
        <title>Massive genome expansion in bonnet fungi (Mycena s.s.) driven by repeated elements and novel gene families across ecological guilds.</title>
        <authorList>
            <consortium name="Lawrence Berkeley National Laboratory"/>
            <person name="Harder C.B."/>
            <person name="Miyauchi S."/>
            <person name="Viragh M."/>
            <person name="Kuo A."/>
            <person name="Thoen E."/>
            <person name="Andreopoulos B."/>
            <person name="Lu D."/>
            <person name="Skrede I."/>
            <person name="Drula E."/>
            <person name="Henrissat B."/>
            <person name="Morin E."/>
            <person name="Kohler A."/>
            <person name="Barry K."/>
            <person name="LaButti K."/>
            <person name="Morin E."/>
            <person name="Salamov A."/>
            <person name="Lipzen A."/>
            <person name="Mereny Z."/>
            <person name="Hegedus B."/>
            <person name="Baldrian P."/>
            <person name="Stursova M."/>
            <person name="Weitz H."/>
            <person name="Taylor A."/>
            <person name="Grigoriev I.V."/>
            <person name="Nagy L.G."/>
            <person name="Martin F."/>
            <person name="Kauserud H."/>
        </authorList>
    </citation>
    <scope>NUCLEOTIDE SEQUENCE</scope>
    <source>
        <strain evidence="1">CBHHK200</strain>
    </source>
</reference>
<keyword evidence="2" id="KW-1185">Reference proteome</keyword>
<gene>
    <name evidence="1" type="ORF">C8F04DRAFT_965220</name>
</gene>
<name>A0AAD6WWP1_9AGAR</name>
<comment type="caution">
    <text evidence="1">The sequence shown here is derived from an EMBL/GenBank/DDBJ whole genome shotgun (WGS) entry which is preliminary data.</text>
</comment>
<sequence>PDAVEFPKFPKQQSLRSLSQGYYHLVFTYLKSLWAERATLVLDVELTKNTREHSFSGDVQSYSHVWVQKRRHGAATEHRGKSAQYAYIDHRVPVQIQHIFHVEEKFMETQTLTANVAIVRRFREDTVVCNFPWALWAVDIGIQVWEANSFGPAEVIALEQLSGHFVLAQIPIRRHDLWITIAHDHVCSTF</sequence>
<feature type="non-terminal residue" evidence="1">
    <location>
        <position position="1"/>
    </location>
</feature>
<dbReference type="AlphaFoldDB" id="A0AAD6WWP1"/>
<dbReference type="EMBL" id="JARJCM010000124">
    <property type="protein sequence ID" value="KAJ7027455.1"/>
    <property type="molecule type" value="Genomic_DNA"/>
</dbReference>
<organism evidence="1 2">
    <name type="scientific">Mycena alexandri</name>
    <dbReference type="NCBI Taxonomy" id="1745969"/>
    <lineage>
        <taxon>Eukaryota</taxon>
        <taxon>Fungi</taxon>
        <taxon>Dikarya</taxon>
        <taxon>Basidiomycota</taxon>
        <taxon>Agaricomycotina</taxon>
        <taxon>Agaricomycetes</taxon>
        <taxon>Agaricomycetidae</taxon>
        <taxon>Agaricales</taxon>
        <taxon>Marasmiineae</taxon>
        <taxon>Mycenaceae</taxon>
        <taxon>Mycena</taxon>
    </lineage>
</organism>
<accession>A0AAD6WWP1</accession>
<evidence type="ECO:0000313" key="1">
    <source>
        <dbReference type="EMBL" id="KAJ7027455.1"/>
    </source>
</evidence>
<protein>
    <submittedName>
        <fullName evidence="1">Uncharacterized protein</fullName>
    </submittedName>
</protein>
<dbReference type="Proteomes" id="UP001218188">
    <property type="component" value="Unassembled WGS sequence"/>
</dbReference>
<evidence type="ECO:0000313" key="2">
    <source>
        <dbReference type="Proteomes" id="UP001218188"/>
    </source>
</evidence>
<proteinExistence type="predicted"/>